<dbReference type="EMBL" id="NOKA02000004">
    <property type="protein sequence ID" value="RDY32264.1"/>
    <property type="molecule type" value="Genomic_DNA"/>
</dbReference>
<dbReference type="Proteomes" id="UP000216411">
    <property type="component" value="Unassembled WGS sequence"/>
</dbReference>
<organism evidence="7 8">
    <name type="scientific">Lachnotalea glycerini</name>
    <dbReference type="NCBI Taxonomy" id="1763509"/>
    <lineage>
        <taxon>Bacteria</taxon>
        <taxon>Bacillati</taxon>
        <taxon>Bacillota</taxon>
        <taxon>Clostridia</taxon>
        <taxon>Lachnospirales</taxon>
        <taxon>Lachnospiraceae</taxon>
        <taxon>Lachnotalea</taxon>
    </lineage>
</organism>
<protein>
    <recommendedName>
        <fullName evidence="1">Stage 0 sporulation protein A homolog</fullName>
    </recommendedName>
</protein>
<evidence type="ECO:0000256" key="5">
    <source>
        <dbReference type="PROSITE-ProRule" id="PRU00169"/>
    </source>
</evidence>
<evidence type="ECO:0000256" key="2">
    <source>
        <dbReference type="ARBA" id="ARBA00022553"/>
    </source>
</evidence>
<dbReference type="PANTHER" id="PTHR44591:SF3">
    <property type="entry name" value="RESPONSE REGULATORY DOMAIN-CONTAINING PROTEIN"/>
    <property type="match status" value="1"/>
</dbReference>
<dbReference type="InterPro" id="IPR050595">
    <property type="entry name" value="Bact_response_regulator"/>
</dbReference>
<dbReference type="SMART" id="SM00448">
    <property type="entry name" value="REC"/>
    <property type="match status" value="1"/>
</dbReference>
<dbReference type="SUPFAM" id="SSF46894">
    <property type="entry name" value="C-terminal effector domain of the bipartite response regulators"/>
    <property type="match status" value="1"/>
</dbReference>
<dbReference type="GO" id="GO:0042173">
    <property type="term" value="P:regulation of sporulation resulting in formation of a cellular spore"/>
    <property type="evidence" value="ECO:0007669"/>
    <property type="project" value="InterPro"/>
</dbReference>
<dbReference type="InterPro" id="IPR011006">
    <property type="entry name" value="CheY-like_superfamily"/>
</dbReference>
<dbReference type="Pfam" id="PF08769">
    <property type="entry name" value="Spo0A_C"/>
    <property type="match status" value="1"/>
</dbReference>
<feature type="domain" description="Response regulatory" evidence="6">
    <location>
        <begin position="9"/>
        <end position="127"/>
    </location>
</feature>
<reference evidence="7 8" key="1">
    <citation type="journal article" date="2017" name="Genome Announc.">
        <title>Draft Genome Sequence of a Sporulating and Motile Strain of Lachnotalea glycerini Isolated from Water in Quebec City, Canada.</title>
        <authorList>
            <person name="Maheux A.F."/>
            <person name="Boudreau D.K."/>
            <person name="Berube E."/>
            <person name="Boissinot M."/>
            <person name="Raymond F."/>
            <person name="Brodeur S."/>
            <person name="Corbeil J."/>
            <person name="Isabel S."/>
            <person name="Omar R.F."/>
            <person name="Bergeron M.G."/>
        </authorList>
    </citation>
    <scope>NUCLEOTIDE SEQUENCE [LARGE SCALE GENOMIC DNA]</scope>
    <source>
        <strain evidence="7 8">CCRI-19302</strain>
    </source>
</reference>
<dbReference type="GO" id="GO:0003677">
    <property type="term" value="F:DNA binding"/>
    <property type="evidence" value="ECO:0007669"/>
    <property type="project" value="UniProtKB-KW"/>
</dbReference>
<dbReference type="Pfam" id="PF00072">
    <property type="entry name" value="Response_reg"/>
    <property type="match status" value="1"/>
</dbReference>
<evidence type="ECO:0000256" key="1">
    <source>
        <dbReference type="ARBA" id="ARBA00018672"/>
    </source>
</evidence>
<dbReference type="GO" id="GO:0000160">
    <property type="term" value="P:phosphorelay signal transduction system"/>
    <property type="evidence" value="ECO:0007669"/>
    <property type="project" value="InterPro"/>
</dbReference>
<dbReference type="InterPro" id="IPR036388">
    <property type="entry name" value="WH-like_DNA-bd_sf"/>
</dbReference>
<name>A0A371JHR3_9FIRM</name>
<dbReference type="SUPFAM" id="SSF52172">
    <property type="entry name" value="CheY-like"/>
    <property type="match status" value="1"/>
</dbReference>
<dbReference type="CDD" id="cd00156">
    <property type="entry name" value="REC"/>
    <property type="match status" value="1"/>
</dbReference>
<accession>A0A371JHR3</accession>
<dbReference type="InterPro" id="IPR016032">
    <property type="entry name" value="Sig_transdc_resp-reg_C-effctor"/>
</dbReference>
<dbReference type="AlphaFoldDB" id="A0A371JHR3"/>
<dbReference type="PROSITE" id="PS50110">
    <property type="entry name" value="RESPONSE_REGULATORY"/>
    <property type="match status" value="1"/>
</dbReference>
<keyword evidence="8" id="KW-1185">Reference proteome</keyword>
<evidence type="ECO:0000256" key="4">
    <source>
        <dbReference type="ARBA" id="ARBA00024867"/>
    </source>
</evidence>
<dbReference type="PANTHER" id="PTHR44591">
    <property type="entry name" value="STRESS RESPONSE REGULATOR PROTEIN 1"/>
    <property type="match status" value="1"/>
</dbReference>
<dbReference type="InterPro" id="IPR014879">
    <property type="entry name" value="Spo0A_C"/>
</dbReference>
<dbReference type="GO" id="GO:0005737">
    <property type="term" value="C:cytoplasm"/>
    <property type="evidence" value="ECO:0007669"/>
    <property type="project" value="InterPro"/>
</dbReference>
<keyword evidence="2 5" id="KW-0597">Phosphoprotein</keyword>
<feature type="modified residue" description="4-aspartylphosphate" evidence="5">
    <location>
        <position position="60"/>
    </location>
</feature>
<dbReference type="OrthoDB" id="2053633at2"/>
<dbReference type="GO" id="GO:0003700">
    <property type="term" value="F:DNA-binding transcription factor activity"/>
    <property type="evidence" value="ECO:0007669"/>
    <property type="project" value="InterPro"/>
</dbReference>
<comment type="function">
    <text evidence="4">May play the central regulatory role in sporulation. It may be an element of the effector pathway responsible for the activation of sporulation genes in response to nutritional stress. Spo0A may act in concert with spo0H (a sigma factor) to control the expression of some genes that are critical to the sporulation process.</text>
</comment>
<dbReference type="InterPro" id="IPR001789">
    <property type="entry name" value="Sig_transdc_resp-reg_receiver"/>
</dbReference>
<gene>
    <name evidence="7" type="ORF">CG710_004580</name>
</gene>
<sequence>MKKMYEKIKLLLIEDNINQRLEFKTCIHFHKQFELYGETGSEKEALNILKNGYIDVIVLDLELQEGNGIQLAERMRELPIDQPFVAVTTNNCSESILQYLRKELKVDFIFQKANSSYTPNQVLFIIEKAFKYHKSKNANISEEKQLLRKSISQELQNIGFSIKYIGTEYITAALLLLSEIQDDYYQISKTIYPALATQYQTDPANIEKAIRMAIEHVWNNASLIQLQKHYPFDVNNKNGRPSNGEFISNMKIRLYGKSEKTQLYS</sequence>
<dbReference type="GO" id="GO:0005509">
    <property type="term" value="F:calcium ion binding"/>
    <property type="evidence" value="ECO:0007669"/>
    <property type="project" value="InterPro"/>
</dbReference>
<evidence type="ECO:0000313" key="8">
    <source>
        <dbReference type="Proteomes" id="UP000216411"/>
    </source>
</evidence>
<proteinExistence type="predicted"/>
<evidence type="ECO:0000313" key="7">
    <source>
        <dbReference type="EMBL" id="RDY32264.1"/>
    </source>
</evidence>
<keyword evidence="3" id="KW-0238">DNA-binding</keyword>
<evidence type="ECO:0000259" key="6">
    <source>
        <dbReference type="PROSITE" id="PS50110"/>
    </source>
</evidence>
<dbReference type="Gene3D" id="3.40.50.2300">
    <property type="match status" value="1"/>
</dbReference>
<comment type="caution">
    <text evidence="7">The sequence shown here is derived from an EMBL/GenBank/DDBJ whole genome shotgun (WGS) entry which is preliminary data.</text>
</comment>
<dbReference type="Gene3D" id="1.10.10.10">
    <property type="entry name" value="Winged helix-like DNA-binding domain superfamily/Winged helix DNA-binding domain"/>
    <property type="match status" value="1"/>
</dbReference>
<evidence type="ECO:0000256" key="3">
    <source>
        <dbReference type="ARBA" id="ARBA00023125"/>
    </source>
</evidence>